<evidence type="ECO:0000256" key="10">
    <source>
        <dbReference type="SAM" id="SignalP"/>
    </source>
</evidence>
<evidence type="ECO:0000256" key="4">
    <source>
        <dbReference type="ARBA" id="ARBA00022692"/>
    </source>
</evidence>
<proteinExistence type="predicted"/>
<feature type="domain" description="Trimeric autotransporter adhesin YadA-like C-terminal membrane anchor" evidence="11">
    <location>
        <begin position="630"/>
        <end position="690"/>
    </location>
</feature>
<evidence type="ECO:0000256" key="6">
    <source>
        <dbReference type="ARBA" id="ARBA00023136"/>
    </source>
</evidence>
<keyword evidence="13" id="KW-1185">Reference proteome</keyword>
<protein>
    <recommendedName>
        <fullName evidence="11">Trimeric autotransporter adhesin YadA-like C-terminal membrane anchor domain-containing protein</fullName>
    </recommendedName>
</protein>
<evidence type="ECO:0000313" key="13">
    <source>
        <dbReference type="Proteomes" id="UP000029228"/>
    </source>
</evidence>
<evidence type="ECO:0000259" key="11">
    <source>
        <dbReference type="Pfam" id="PF03895"/>
    </source>
</evidence>
<dbReference type="GO" id="GO:0009279">
    <property type="term" value="C:cell outer membrane"/>
    <property type="evidence" value="ECO:0007669"/>
    <property type="project" value="UniProtKB-SubCell"/>
</dbReference>
<keyword evidence="8" id="KW-0175">Coiled coil</keyword>
<keyword evidence="3" id="KW-1134">Transmembrane beta strand</keyword>
<dbReference type="InterPro" id="IPR045584">
    <property type="entry name" value="Pilin-like"/>
</dbReference>
<name>A0A090RNZ9_9VIBR</name>
<gene>
    <name evidence="12" type="ORF">JCM19235_5689</name>
</gene>
<dbReference type="EMBL" id="BBMR01000001">
    <property type="protein sequence ID" value="GAL17140.1"/>
    <property type="molecule type" value="Genomic_DNA"/>
</dbReference>
<comment type="caution">
    <text evidence="12">The sequence shown here is derived from an EMBL/GenBank/DDBJ whole genome shotgun (WGS) entry which is preliminary data.</text>
</comment>
<dbReference type="Proteomes" id="UP000029228">
    <property type="component" value="Unassembled WGS sequence"/>
</dbReference>
<evidence type="ECO:0000256" key="9">
    <source>
        <dbReference type="SAM" id="MobiDB-lite"/>
    </source>
</evidence>
<feature type="chain" id="PRO_5001863021" description="Trimeric autotransporter adhesin YadA-like C-terminal membrane anchor domain-containing protein" evidence="10">
    <location>
        <begin position="22"/>
        <end position="691"/>
    </location>
</feature>
<organism evidence="12 13">
    <name type="scientific">Vibrio maritimus</name>
    <dbReference type="NCBI Taxonomy" id="990268"/>
    <lineage>
        <taxon>Bacteria</taxon>
        <taxon>Pseudomonadati</taxon>
        <taxon>Pseudomonadota</taxon>
        <taxon>Gammaproteobacteria</taxon>
        <taxon>Vibrionales</taxon>
        <taxon>Vibrionaceae</taxon>
        <taxon>Vibrio</taxon>
    </lineage>
</organism>
<evidence type="ECO:0000256" key="7">
    <source>
        <dbReference type="ARBA" id="ARBA00023237"/>
    </source>
</evidence>
<dbReference type="AlphaFoldDB" id="A0A090RNZ9"/>
<dbReference type="Gene3D" id="1.20.5.340">
    <property type="match status" value="1"/>
</dbReference>
<feature type="region of interest" description="Disordered" evidence="9">
    <location>
        <begin position="381"/>
        <end position="467"/>
    </location>
</feature>
<keyword evidence="7" id="KW-0998">Cell outer membrane</keyword>
<keyword evidence="6" id="KW-0472">Membrane</keyword>
<feature type="signal peptide" evidence="10">
    <location>
        <begin position="1"/>
        <end position="21"/>
    </location>
</feature>
<dbReference type="Pfam" id="PF03895">
    <property type="entry name" value="YadA_anchor"/>
    <property type="match status" value="1"/>
</dbReference>
<dbReference type="SUPFAM" id="SSF54523">
    <property type="entry name" value="Pili subunits"/>
    <property type="match status" value="1"/>
</dbReference>
<evidence type="ECO:0000256" key="8">
    <source>
        <dbReference type="SAM" id="Coils"/>
    </source>
</evidence>
<dbReference type="GO" id="GO:0009986">
    <property type="term" value="C:cell surface"/>
    <property type="evidence" value="ECO:0007669"/>
    <property type="project" value="UniProtKB-SubCell"/>
</dbReference>
<dbReference type="Gene3D" id="3.30.1300.30">
    <property type="entry name" value="GSPII I/J protein-like"/>
    <property type="match status" value="1"/>
</dbReference>
<accession>A0A090RNZ9</accession>
<keyword evidence="4" id="KW-0812">Transmembrane</keyword>
<reference evidence="12 13" key="1">
    <citation type="submission" date="2014-09" db="EMBL/GenBank/DDBJ databases">
        <title>Vibrio maritimus JCM 19235. (C45) whole genome shotgun sequence.</title>
        <authorList>
            <person name="Sawabe T."/>
            <person name="Meirelles P."/>
            <person name="Nakanishi M."/>
            <person name="Sayaka M."/>
            <person name="Hattori M."/>
            <person name="Ohkuma M."/>
        </authorList>
    </citation>
    <scope>NUCLEOTIDE SEQUENCE [LARGE SCALE GENOMIC DNA]</scope>
    <source>
        <strain evidence="13">JCM19235</strain>
    </source>
</reference>
<evidence type="ECO:0000256" key="1">
    <source>
        <dbReference type="ARBA" id="ARBA00004241"/>
    </source>
</evidence>
<keyword evidence="5 10" id="KW-0732">Signal</keyword>
<reference evidence="12 13" key="2">
    <citation type="submission" date="2014-09" db="EMBL/GenBank/DDBJ databases">
        <authorList>
            <consortium name="NBRP consortium"/>
            <person name="Sawabe T."/>
            <person name="Meirelles P."/>
            <person name="Nakanishi M."/>
            <person name="Sayaka M."/>
            <person name="Hattori M."/>
            <person name="Ohkuma M."/>
        </authorList>
    </citation>
    <scope>NUCLEOTIDE SEQUENCE [LARGE SCALE GENOMIC DNA]</scope>
    <source>
        <strain evidence="13">JCM19235</strain>
    </source>
</reference>
<dbReference type="STRING" id="990268.JCM19235_5689"/>
<sequence length="691" mass="77134">MKKSTLALALLASISTGTALANQVQQQNIIVDGIDCVIRDNSACQKVAEDVTRAGSNAQAEYDGWRAARRGGDEANKFFDGSASEQDRANAAIDYLAKTTDENGNDTGAKDGMDQVVTKINDNNVQSAHDHMRMDGYKALAAQARNAGFEKEAKQLEAKANEIYQRSVENRKQLGGDYDEVRKHNDNMRIEQDRITDGRSIQNKQKVNENSKRIDDTNAKIDDSIKAGAAGIATNRVSIEKNAKAIDANTQRSTKNQSDIKEIRDNQNEFAKSISDVANKGIETNKIAREANERSVENEQRIGNIEKDNKVRDDALKSTADDITKLDKKIDENRRVTDKRIGQNEERYKQDKNALEKAAKDYDKQVRSEFEQWENDAKKYVDDKIKNGQDGRDVNRGDIDKNRGDIDKNRGDIDKNRGDIDKNRGDIDKNRSDIDKNREDINKNRGDIDKNRGDIDKNTKSITDTNKRITDEVNKQGDVNKQAKSERDANKDAIKDTNKRLDATNEQVDKNAKNIDANKKRIDEELENQDKVNKQAKADREENRNKITDTNKRIDDEIAIGDEFARQASDVVVSNADKISENSQQISRNSVRIDNLEDALVRQGEEMRERYDGVKASTHAAMSARAFTSEPGEFAVGAGIGAAGSKRALAIGGAYQFNENWSGNFIGSYETAGKYTKSDLAVGVGAQYTFK</sequence>
<evidence type="ECO:0000256" key="5">
    <source>
        <dbReference type="ARBA" id="ARBA00022729"/>
    </source>
</evidence>
<evidence type="ECO:0000313" key="12">
    <source>
        <dbReference type="EMBL" id="GAL17140.1"/>
    </source>
</evidence>
<dbReference type="InterPro" id="IPR005594">
    <property type="entry name" value="YadA_C"/>
</dbReference>
<comment type="subcellular location">
    <subcellularLocation>
        <location evidence="2">Cell outer membrane</location>
    </subcellularLocation>
    <subcellularLocation>
        <location evidence="1">Cell surface</location>
    </subcellularLocation>
</comment>
<feature type="coiled-coil region" evidence="8">
    <location>
        <begin position="480"/>
        <end position="553"/>
    </location>
</feature>
<dbReference type="OrthoDB" id="5878940at2"/>
<evidence type="ECO:0000256" key="3">
    <source>
        <dbReference type="ARBA" id="ARBA00022452"/>
    </source>
</evidence>
<feature type="coiled-coil region" evidence="8">
    <location>
        <begin position="139"/>
        <end position="166"/>
    </location>
</feature>
<evidence type="ECO:0000256" key="2">
    <source>
        <dbReference type="ARBA" id="ARBA00004442"/>
    </source>
</evidence>